<evidence type="ECO:0000313" key="2">
    <source>
        <dbReference type="EMBL" id="QKM70942.1"/>
    </source>
</evidence>
<protein>
    <recommendedName>
        <fullName evidence="1">Thiopeptide-type bacteriocin biosynthesis domain-containing protein</fullName>
    </recommendedName>
</protein>
<keyword evidence="3" id="KW-1185">Reference proteome</keyword>
<organism evidence="2 3">
    <name type="scientific">Streptomyces tsukubensis (strain DSM 42081 / NBRC 108919 / NRRL 18488 / 9993)</name>
    <dbReference type="NCBI Taxonomy" id="1114943"/>
    <lineage>
        <taxon>Bacteria</taxon>
        <taxon>Bacillati</taxon>
        <taxon>Actinomycetota</taxon>
        <taxon>Actinomycetes</taxon>
        <taxon>Kitasatosporales</taxon>
        <taxon>Streptomycetaceae</taxon>
        <taxon>Streptomyces</taxon>
    </lineage>
</organism>
<feature type="domain" description="Thiopeptide-type bacteriocin biosynthesis" evidence="1">
    <location>
        <begin position="25"/>
        <end position="265"/>
    </location>
</feature>
<dbReference type="AlphaFoldDB" id="I2MUC6"/>
<reference evidence="2 3" key="1">
    <citation type="journal article" date="2012" name="J. Bacteriol.">
        <title>Draft genome of Streptomyces tsukubaensis NRRL 18488, the producer of the clinically important immunosuppressant tacrolimus (FK506).</title>
        <authorList>
            <person name="Barreiro C."/>
            <person name="Prieto C."/>
            <person name="Sola-Landa A."/>
            <person name="Solera E."/>
            <person name="Martinez-Castro M."/>
            <person name="Perez-Redondo R."/>
            <person name="Garcia-Estrada C."/>
            <person name="Aparicio J.F."/>
            <person name="Fernandez-Martinez L.T."/>
            <person name="Santos-Aberturas J."/>
            <person name="Salehi-Najafabadi Z."/>
            <person name="Rodriguez-Garcia A."/>
            <person name="Tauch A."/>
            <person name="Martin J.F."/>
        </authorList>
    </citation>
    <scope>NUCLEOTIDE SEQUENCE [LARGE SCALE GENOMIC DNA]</scope>
    <source>
        <strain evidence="3">DSM 42081 / NBRC 108919 / NRRL 18488 / 9993</strain>
    </source>
</reference>
<dbReference type="RefSeq" id="WP_006350662.1">
    <property type="nucleotide sequence ID" value="NZ_CP029159.1"/>
</dbReference>
<evidence type="ECO:0000313" key="3">
    <source>
        <dbReference type="Proteomes" id="UP000005940"/>
    </source>
</evidence>
<dbReference type="Pfam" id="PF14028">
    <property type="entry name" value="Lant_dehydr_C"/>
    <property type="match status" value="1"/>
</dbReference>
<sequence length="271" mass="29978">MPDVEYPEDRWVQINLSTVYPLPPALYGDIADLAQELLDGPACEFFFMHKPPGLRLRFQARRPGDVSGLRAQLISLAGAFGGAVATVYEPEAYLFGGPASMPHVHRLFTADALAWLDCHRQGATRQPLASWRISLLLLRELLDGLRIVGWEHRGVWDVVRTETGRSLEPDPEPGAGGRLRAEQGIRDWWGRPRESAFAALPEEWRPRIAAHGEAVRSAADAWRTGYFEAGQAVRGPRRAAAYAAIFHWNRAALPAARQCLLTEALASDGVV</sequence>
<gene>
    <name evidence="2" type="ORF">STSU_031200</name>
</gene>
<dbReference type="Proteomes" id="UP000005940">
    <property type="component" value="Chromosome"/>
</dbReference>
<accession>I2MUC6</accession>
<evidence type="ECO:0000259" key="1">
    <source>
        <dbReference type="Pfam" id="PF14028"/>
    </source>
</evidence>
<name>I2MUC6_STRT9</name>
<proteinExistence type="predicted"/>
<dbReference type="EMBL" id="CP029159">
    <property type="protein sequence ID" value="QKM70942.1"/>
    <property type="molecule type" value="Genomic_DNA"/>
</dbReference>
<dbReference type="InterPro" id="IPR023809">
    <property type="entry name" value="Thiopep_bacteriocin_synth_dom"/>
</dbReference>
<dbReference type="NCBIfam" id="TIGR03891">
    <property type="entry name" value="thiopep_ocin"/>
    <property type="match status" value="1"/>
</dbReference>